<keyword evidence="3" id="KW-0472">Membrane</keyword>
<dbReference type="PANTHER" id="PTHR48081:SF30">
    <property type="entry name" value="ACETYL-HYDROLASE LIPR-RELATED"/>
    <property type="match status" value="1"/>
</dbReference>
<dbReference type="InterPro" id="IPR049492">
    <property type="entry name" value="BD-FAE-like_dom"/>
</dbReference>
<gene>
    <name evidence="5" type="ordered locus">Cycma_4991</name>
</gene>
<evidence type="ECO:0000313" key="6">
    <source>
        <dbReference type="Proteomes" id="UP000001635"/>
    </source>
</evidence>
<evidence type="ECO:0000256" key="1">
    <source>
        <dbReference type="ARBA" id="ARBA00010515"/>
    </source>
</evidence>
<accession>G0J806</accession>
<dbReference type="STRING" id="880070.Cycma_4991"/>
<dbReference type="Gene3D" id="3.40.50.1820">
    <property type="entry name" value="alpha/beta hydrolase"/>
    <property type="match status" value="1"/>
</dbReference>
<evidence type="ECO:0000259" key="4">
    <source>
        <dbReference type="Pfam" id="PF20434"/>
    </source>
</evidence>
<dbReference type="AlphaFoldDB" id="G0J806"/>
<sequence>MRTELYPNLLIENINFMKNSTYILYPFLMLICLITSQLTVHAQNHQEEIYKIAENDTLKMDIYLSDENKKDKPAIVFFFGGGWVSGSWDQFRPHAVHFSKKGFVTILVDYRVASRHGTSPFEAIEDAKSAMKYVKMNAERFGIDSAKVIASGGSAGGHLAASTATISGFEGDALKEISAKPVALLLFNPVIDNGPAGYGYDRLGERYKEVSPLHNLKEGVPPTLFFLGTKDRLIPVITGRYYQKAMEKLGSYCEFVLYDGQPHGFFNFKNREIYEQTILETEAFLEKIGLFPKS</sequence>
<dbReference type="InterPro" id="IPR050300">
    <property type="entry name" value="GDXG_lipolytic_enzyme"/>
</dbReference>
<dbReference type="KEGG" id="cmr:Cycma_4991"/>
<evidence type="ECO:0000256" key="2">
    <source>
        <dbReference type="ARBA" id="ARBA00022801"/>
    </source>
</evidence>
<dbReference type="HOGENOM" id="CLU_012494_4_3_10"/>
<dbReference type="eggNOG" id="COG0657">
    <property type="taxonomic scope" value="Bacteria"/>
</dbReference>
<organism evidence="5 6">
    <name type="scientific">Cyclobacterium marinum (strain ATCC 25205 / DSM 745 / LMG 13164 / NCIMB 1802)</name>
    <name type="common">Flectobacillus marinus</name>
    <dbReference type="NCBI Taxonomy" id="880070"/>
    <lineage>
        <taxon>Bacteria</taxon>
        <taxon>Pseudomonadati</taxon>
        <taxon>Bacteroidota</taxon>
        <taxon>Cytophagia</taxon>
        <taxon>Cytophagales</taxon>
        <taxon>Cyclobacteriaceae</taxon>
        <taxon>Cyclobacterium</taxon>
    </lineage>
</organism>
<keyword evidence="3" id="KW-1133">Transmembrane helix</keyword>
<feature type="transmembrane region" description="Helical" evidence="3">
    <location>
        <begin position="21"/>
        <end position="40"/>
    </location>
</feature>
<proteinExistence type="inferred from homology"/>
<dbReference type="Proteomes" id="UP000001635">
    <property type="component" value="Chromosome"/>
</dbReference>
<evidence type="ECO:0000313" key="5">
    <source>
        <dbReference type="EMBL" id="AEL28675.1"/>
    </source>
</evidence>
<dbReference type="PANTHER" id="PTHR48081">
    <property type="entry name" value="AB HYDROLASE SUPERFAMILY PROTEIN C4A8.06C"/>
    <property type="match status" value="1"/>
</dbReference>
<reference evidence="6" key="1">
    <citation type="submission" date="2011-07" db="EMBL/GenBank/DDBJ databases">
        <title>The complete genome of Cyclobacterium marinum DSM 745.</title>
        <authorList>
            <person name="Lucas S."/>
            <person name="Han J."/>
            <person name="Lapidus A."/>
            <person name="Bruce D."/>
            <person name="Goodwin L."/>
            <person name="Pitluck S."/>
            <person name="Peters L."/>
            <person name="Kyrpides N."/>
            <person name="Mavromatis K."/>
            <person name="Ivanova N."/>
            <person name="Ovchinnikova G."/>
            <person name="Chertkov O."/>
            <person name="Detter J.C."/>
            <person name="Tapia R."/>
            <person name="Han C."/>
            <person name="Land M."/>
            <person name="Hauser L."/>
            <person name="Markowitz V."/>
            <person name="Cheng J.-F."/>
            <person name="Hugenholtz P."/>
            <person name="Woyke T."/>
            <person name="Wu D."/>
            <person name="Tindall B."/>
            <person name="Schuetze A."/>
            <person name="Brambilla E."/>
            <person name="Klenk H.-P."/>
            <person name="Eisen J.A."/>
        </authorList>
    </citation>
    <scope>NUCLEOTIDE SEQUENCE [LARGE SCALE GENOMIC DNA]</scope>
    <source>
        <strain evidence="6">ATCC 25205 / DSM 745 / LMG 13164 / NCIMB 1802</strain>
    </source>
</reference>
<dbReference type="GO" id="GO:0004806">
    <property type="term" value="F:triacylglycerol lipase activity"/>
    <property type="evidence" value="ECO:0007669"/>
    <property type="project" value="TreeGrafter"/>
</dbReference>
<keyword evidence="6" id="KW-1185">Reference proteome</keyword>
<feature type="domain" description="BD-FAE-like" evidence="4">
    <location>
        <begin position="60"/>
        <end position="175"/>
    </location>
</feature>
<evidence type="ECO:0000256" key="3">
    <source>
        <dbReference type="SAM" id="Phobius"/>
    </source>
</evidence>
<dbReference type="Pfam" id="PF20434">
    <property type="entry name" value="BD-FAE"/>
    <property type="match status" value="1"/>
</dbReference>
<dbReference type="SUPFAM" id="SSF53474">
    <property type="entry name" value="alpha/beta-Hydrolases"/>
    <property type="match status" value="1"/>
</dbReference>
<comment type="similarity">
    <text evidence="1">Belongs to the 'GDXG' lipolytic enzyme family.</text>
</comment>
<protein>
    <recommendedName>
        <fullName evidence="4">BD-FAE-like domain-containing protein</fullName>
    </recommendedName>
</protein>
<keyword evidence="3" id="KW-0812">Transmembrane</keyword>
<dbReference type="InterPro" id="IPR029058">
    <property type="entry name" value="AB_hydrolase_fold"/>
</dbReference>
<dbReference type="EMBL" id="CP002955">
    <property type="protein sequence ID" value="AEL28675.1"/>
    <property type="molecule type" value="Genomic_DNA"/>
</dbReference>
<keyword evidence="2" id="KW-0378">Hydrolase</keyword>
<name>G0J806_CYCMS</name>